<feature type="transmembrane region" description="Helical" evidence="1">
    <location>
        <begin position="58"/>
        <end position="83"/>
    </location>
</feature>
<evidence type="ECO:0000313" key="2">
    <source>
        <dbReference type="EMBL" id="KAK8516095.1"/>
    </source>
</evidence>
<gene>
    <name evidence="2" type="ORF">V6N12_013504</name>
</gene>
<comment type="caution">
    <text evidence="2">The sequence shown here is derived from an EMBL/GenBank/DDBJ whole genome shotgun (WGS) entry which is preliminary data.</text>
</comment>
<protein>
    <submittedName>
        <fullName evidence="2">Uncharacterized protein</fullName>
    </submittedName>
</protein>
<organism evidence="2 3">
    <name type="scientific">Hibiscus sabdariffa</name>
    <name type="common">roselle</name>
    <dbReference type="NCBI Taxonomy" id="183260"/>
    <lineage>
        <taxon>Eukaryota</taxon>
        <taxon>Viridiplantae</taxon>
        <taxon>Streptophyta</taxon>
        <taxon>Embryophyta</taxon>
        <taxon>Tracheophyta</taxon>
        <taxon>Spermatophyta</taxon>
        <taxon>Magnoliopsida</taxon>
        <taxon>eudicotyledons</taxon>
        <taxon>Gunneridae</taxon>
        <taxon>Pentapetalae</taxon>
        <taxon>rosids</taxon>
        <taxon>malvids</taxon>
        <taxon>Malvales</taxon>
        <taxon>Malvaceae</taxon>
        <taxon>Malvoideae</taxon>
        <taxon>Hibiscus</taxon>
    </lineage>
</organism>
<keyword evidence="3" id="KW-1185">Reference proteome</keyword>
<evidence type="ECO:0000256" key="1">
    <source>
        <dbReference type="SAM" id="Phobius"/>
    </source>
</evidence>
<dbReference type="EMBL" id="JBBPBM010000060">
    <property type="protein sequence ID" value="KAK8516095.1"/>
    <property type="molecule type" value="Genomic_DNA"/>
</dbReference>
<name>A0ABR2C9K8_9ROSI</name>
<keyword evidence="1" id="KW-0472">Membrane</keyword>
<reference evidence="2 3" key="1">
    <citation type="journal article" date="2024" name="G3 (Bethesda)">
        <title>Genome assembly of Hibiscus sabdariffa L. provides insights into metabolisms of medicinal natural products.</title>
        <authorList>
            <person name="Kim T."/>
        </authorList>
    </citation>
    <scope>NUCLEOTIDE SEQUENCE [LARGE SCALE GENOMIC DNA]</scope>
    <source>
        <strain evidence="2">TK-2024</strain>
        <tissue evidence="2">Old leaves</tissue>
    </source>
</reference>
<evidence type="ECO:0000313" key="3">
    <source>
        <dbReference type="Proteomes" id="UP001472677"/>
    </source>
</evidence>
<accession>A0ABR2C9K8</accession>
<dbReference type="Proteomes" id="UP001472677">
    <property type="component" value="Unassembled WGS sequence"/>
</dbReference>
<sequence>MTLGSINYPPSSKEISADFQGCGRRVSDVDLTASCFLAGKSNALLQLLPAIKYLPEIFSAWAGLCWADALGFFVSFLLGFSIYSST</sequence>
<keyword evidence="1" id="KW-1133">Transmembrane helix</keyword>
<keyword evidence="1" id="KW-0812">Transmembrane</keyword>
<proteinExistence type="predicted"/>